<feature type="region of interest" description="Disordered" evidence="1">
    <location>
        <begin position="935"/>
        <end position="962"/>
    </location>
</feature>
<feature type="region of interest" description="Disordered" evidence="1">
    <location>
        <begin position="262"/>
        <end position="310"/>
    </location>
</feature>
<proteinExistence type="predicted"/>
<feature type="domain" description="Calmodulin-binding" evidence="2">
    <location>
        <begin position="1102"/>
        <end position="1218"/>
    </location>
</feature>
<feature type="compositionally biased region" description="Polar residues" evidence="1">
    <location>
        <begin position="262"/>
        <end position="277"/>
    </location>
</feature>
<dbReference type="GO" id="GO:0005516">
    <property type="term" value="F:calmodulin binding"/>
    <property type="evidence" value="ECO:0007669"/>
    <property type="project" value="InterPro"/>
</dbReference>
<accession>A0A4P1RJC5</accession>
<dbReference type="Pfam" id="PF07839">
    <property type="entry name" value="CaM_binding"/>
    <property type="match status" value="2"/>
</dbReference>
<keyword evidence="4" id="KW-1185">Reference proteome</keyword>
<feature type="compositionally biased region" description="Basic and acidic residues" evidence="1">
    <location>
        <begin position="719"/>
        <end position="730"/>
    </location>
</feature>
<feature type="compositionally biased region" description="Low complexity" evidence="1">
    <location>
        <begin position="108"/>
        <end position="119"/>
    </location>
</feature>
<feature type="region of interest" description="Disordered" evidence="1">
    <location>
        <begin position="702"/>
        <end position="730"/>
    </location>
</feature>
<sequence length="1222" mass="137475">MINQKVVLETEANFSNNDAKSENVKGKKKLKKMRSIRLVKCSSMKSSIREKKSPNYMKGTSSSHAKESLQITQTLSTKKSLTRVYTLKLKKNVTRKSEMKKKLKSSRSMKFATFKSQKSTSKKSESESESTSSDIQLQSTYVGNKSQRVITRKLSLKPVRFLAKMPTFKSKNDSVLHKATCSSTLKDFHFPDHIDLPQEESGSQGVPAIRVCPYTYCSLHGRRHGDLPPLKRFVSMRRRQLRTQKSTKMDDYDRSVNRLKQIGNSRKATQQSRSVQNVKKLASDSGIRPRDTPKTAVTEGGTSGGEGEEMHKFRCDTEVFPNMTNIEQDLGNSLAVKGSISPSIKDTNMRSCCIATVKDTSDSEVTKSANDKNIAASKKNDESAIVESTSIDLLKSSASDIEILEEEATTKVYEVTQTSSAPKEPEPVCDTDVTYKTQERDQKYIKKWHLMYKHAILSITGKENHKLPFNGRDKEGRGRDSHTLNVGNRSSCQDCCETGQDVDDENENVIDQMQKAFDEILLQEPEDLFYDDDSKSRGIGSDEVFLEKSEGDGGKLYNSASRKSPKEETWPEVDNFGSRVEEITAQKIGAKAEQKTPKRWSNLKKLILLRRFVKALEKVRNFNLQRPRHLPSDANFEAEKVFLKHQTAEEKKNAEEWMLDYALRTVISRLEPAQRRKVALLAEAFETILPFQDAANGLQSLATKENRANPSQSLDDSSYDSKEETDKGKDCGYSSNILLGKALSSHNSVTGFADNASDDPMPELHDAMVFEERCVDNPEAKMVKDMPVSGAIDEDFIGKQSLTRNYDNEEKISSDNDNIHLEEIKDSRSWSLSELPEIVGNCNEEATTSEIVNEVADDSESTSNTEIPNSKPQSPGREFETKNLIDADTEQFSMTKSLILKGLPRLLGSNSVGSGAPSDQLDEPTLDRKERIEKARLETGTPEGLAAPAQSRAPKRADVAEPETDIEKHKLWYLVYKHMVSDSAEDDTKMLVDGAEEKESGNEGGRIRGTSVSYDSTPVMNEDLQSQGHGVANREVELQQLEAIKMVEDAIDSITSDVQDQLPDRQSLGDNTISDDCSKQSNRTERVHSEGLNQKQEKMELENEIAEEQEQAAPKEGNKPNQQLSKSWSNLRKVVLLRRFIKALEKVRKFNPRGPRYLPIEPDSEAEKVNLRHQDMLGRKGTEEWMLDYALQRVVSRLTPERKRKVGLLVEAFETIMPTFKN</sequence>
<dbReference type="AlphaFoldDB" id="A0A4P1RJC5"/>
<feature type="compositionally biased region" description="Polar residues" evidence="1">
    <location>
        <begin position="861"/>
        <end position="873"/>
    </location>
</feature>
<evidence type="ECO:0000259" key="2">
    <source>
        <dbReference type="SMART" id="SM01054"/>
    </source>
</evidence>
<dbReference type="STRING" id="3871.A0A4P1RJC5"/>
<feature type="compositionally biased region" description="Basic residues" evidence="1">
    <location>
        <begin position="93"/>
        <end position="107"/>
    </location>
</feature>
<organism evidence="3 4">
    <name type="scientific">Lupinus angustifolius</name>
    <name type="common">Narrow-leaved blue lupine</name>
    <dbReference type="NCBI Taxonomy" id="3871"/>
    <lineage>
        <taxon>Eukaryota</taxon>
        <taxon>Viridiplantae</taxon>
        <taxon>Streptophyta</taxon>
        <taxon>Embryophyta</taxon>
        <taxon>Tracheophyta</taxon>
        <taxon>Spermatophyta</taxon>
        <taxon>Magnoliopsida</taxon>
        <taxon>eudicotyledons</taxon>
        <taxon>Gunneridae</taxon>
        <taxon>Pentapetalae</taxon>
        <taxon>rosids</taxon>
        <taxon>fabids</taxon>
        <taxon>Fabales</taxon>
        <taxon>Fabaceae</taxon>
        <taxon>Papilionoideae</taxon>
        <taxon>50 kb inversion clade</taxon>
        <taxon>genistoids sensu lato</taxon>
        <taxon>core genistoids</taxon>
        <taxon>Genisteae</taxon>
        <taxon>Lupinus</taxon>
    </lineage>
</organism>
<evidence type="ECO:0000313" key="4">
    <source>
        <dbReference type="Proteomes" id="UP000188354"/>
    </source>
</evidence>
<feature type="compositionally biased region" description="Polar residues" evidence="1">
    <location>
        <begin position="702"/>
        <end position="716"/>
    </location>
</feature>
<reference evidence="3 4" key="1">
    <citation type="journal article" date="2017" name="Plant Biotechnol. J.">
        <title>A comprehensive draft genome sequence for lupin (Lupinus angustifolius), an emerging health food: insights into plant-microbe interactions and legume evolution.</title>
        <authorList>
            <person name="Hane J.K."/>
            <person name="Ming Y."/>
            <person name="Kamphuis L.G."/>
            <person name="Nelson M.N."/>
            <person name="Garg G."/>
            <person name="Atkins C.A."/>
            <person name="Bayer P.E."/>
            <person name="Bravo A."/>
            <person name="Bringans S."/>
            <person name="Cannon S."/>
            <person name="Edwards D."/>
            <person name="Foley R."/>
            <person name="Gao L.L."/>
            <person name="Harrison M.J."/>
            <person name="Huang W."/>
            <person name="Hurgobin B."/>
            <person name="Li S."/>
            <person name="Liu C.W."/>
            <person name="McGrath A."/>
            <person name="Morahan G."/>
            <person name="Murray J."/>
            <person name="Weller J."/>
            <person name="Jian J."/>
            <person name="Singh K.B."/>
        </authorList>
    </citation>
    <scope>NUCLEOTIDE SEQUENCE [LARGE SCALE GENOMIC DNA]</scope>
    <source>
        <strain evidence="4">cv. Tanjil</strain>
        <tissue evidence="3">Whole plant</tissue>
    </source>
</reference>
<protein>
    <recommendedName>
        <fullName evidence="2">Calmodulin-binding domain-containing protein</fullName>
    </recommendedName>
</protein>
<name>A0A4P1RJC5_LUPAN</name>
<dbReference type="Proteomes" id="UP000188354">
    <property type="component" value="Chromosome LG05"/>
</dbReference>
<dbReference type="OrthoDB" id="1096728at2759"/>
<feature type="region of interest" description="Disordered" evidence="1">
    <location>
        <begin position="44"/>
        <end position="71"/>
    </location>
</feature>
<dbReference type="Gramene" id="OIW11487">
    <property type="protein sequence ID" value="OIW11487"/>
    <property type="gene ID" value="TanjilG_26853"/>
</dbReference>
<dbReference type="SMART" id="SM01054">
    <property type="entry name" value="CaM_binding"/>
    <property type="match status" value="2"/>
</dbReference>
<dbReference type="KEGG" id="lang:109348193"/>
<dbReference type="InterPro" id="IPR044681">
    <property type="entry name" value="PICBP-like"/>
</dbReference>
<evidence type="ECO:0000313" key="3">
    <source>
        <dbReference type="EMBL" id="OIW11487.1"/>
    </source>
</evidence>
<dbReference type="PANTHER" id="PTHR33923">
    <property type="entry name" value="CALMODULIN-BINDING PROTEIN-RELATED"/>
    <property type="match status" value="1"/>
</dbReference>
<evidence type="ECO:0000256" key="1">
    <source>
        <dbReference type="SAM" id="MobiDB-lite"/>
    </source>
</evidence>
<gene>
    <name evidence="3" type="ORF">TanjilG_26853</name>
</gene>
<dbReference type="InterPro" id="IPR012417">
    <property type="entry name" value="CaM-bd_dom_pln"/>
</dbReference>
<dbReference type="PANTHER" id="PTHR33923:SF3">
    <property type="entry name" value="CALMODULIN BINDING PROTEIN PICBP"/>
    <property type="match status" value="1"/>
</dbReference>
<feature type="compositionally biased region" description="Polar residues" evidence="1">
    <location>
        <begin position="58"/>
        <end position="71"/>
    </location>
</feature>
<feature type="region of interest" description="Disordered" evidence="1">
    <location>
        <begin position="1056"/>
        <end position="1125"/>
    </location>
</feature>
<feature type="region of interest" description="Disordered" evidence="1">
    <location>
        <begin position="855"/>
        <end position="878"/>
    </location>
</feature>
<feature type="compositionally biased region" description="Basic and acidic residues" evidence="1">
    <location>
        <begin position="1076"/>
        <end position="1101"/>
    </location>
</feature>
<feature type="region of interest" description="Disordered" evidence="1">
    <location>
        <begin position="93"/>
        <end position="136"/>
    </location>
</feature>
<feature type="domain" description="Calmodulin-binding" evidence="2">
    <location>
        <begin position="576"/>
        <end position="690"/>
    </location>
</feature>
<dbReference type="EMBL" id="CM007365">
    <property type="protein sequence ID" value="OIW11487.1"/>
    <property type="molecule type" value="Genomic_DNA"/>
</dbReference>